<comment type="catalytic activity">
    <reaction evidence="7 8">
        <text>L-glutamyl-tRNA(Gln) + L-glutamine + ATP + H2O = L-glutaminyl-tRNA(Gln) + L-glutamate + ADP + phosphate + H(+)</text>
        <dbReference type="Rhea" id="RHEA:17521"/>
        <dbReference type="Rhea" id="RHEA-COMP:9681"/>
        <dbReference type="Rhea" id="RHEA-COMP:9684"/>
        <dbReference type="ChEBI" id="CHEBI:15377"/>
        <dbReference type="ChEBI" id="CHEBI:15378"/>
        <dbReference type="ChEBI" id="CHEBI:29985"/>
        <dbReference type="ChEBI" id="CHEBI:30616"/>
        <dbReference type="ChEBI" id="CHEBI:43474"/>
        <dbReference type="ChEBI" id="CHEBI:58359"/>
        <dbReference type="ChEBI" id="CHEBI:78520"/>
        <dbReference type="ChEBI" id="CHEBI:78521"/>
        <dbReference type="ChEBI" id="CHEBI:456216"/>
        <dbReference type="EC" id="6.3.5.7"/>
    </reaction>
</comment>
<dbReference type="SUPFAM" id="SSF75304">
    <property type="entry name" value="Amidase signature (AS) enzymes"/>
    <property type="match status" value="1"/>
</dbReference>
<reference evidence="11" key="1">
    <citation type="submission" date="2022-06" db="EMBL/GenBank/DDBJ databases">
        <title>Ornithinimicrobium JY.X270.</title>
        <authorList>
            <person name="Huang Y."/>
        </authorList>
    </citation>
    <scope>NUCLEOTIDE SEQUENCE</scope>
    <source>
        <strain evidence="11">JY.X270</strain>
    </source>
</reference>
<dbReference type="HAMAP" id="MF_00120">
    <property type="entry name" value="GatA"/>
    <property type="match status" value="1"/>
</dbReference>
<dbReference type="InterPro" id="IPR004412">
    <property type="entry name" value="GatA"/>
</dbReference>
<dbReference type="NCBIfam" id="TIGR00132">
    <property type="entry name" value="gatA"/>
    <property type="match status" value="1"/>
</dbReference>
<keyword evidence="5 8" id="KW-0648">Protein biosynthesis</keyword>
<evidence type="ECO:0000256" key="1">
    <source>
        <dbReference type="ARBA" id="ARBA00008069"/>
    </source>
</evidence>
<evidence type="ECO:0000256" key="7">
    <source>
        <dbReference type="ARBA" id="ARBA00047407"/>
    </source>
</evidence>
<dbReference type="EC" id="6.3.5.7" evidence="8"/>
<evidence type="ECO:0000256" key="2">
    <source>
        <dbReference type="ARBA" id="ARBA00022598"/>
    </source>
</evidence>
<dbReference type="PANTHER" id="PTHR11895:SF151">
    <property type="entry name" value="GLUTAMYL-TRNA(GLN) AMIDOTRANSFERASE SUBUNIT A"/>
    <property type="match status" value="1"/>
</dbReference>
<dbReference type="EMBL" id="CP099490">
    <property type="protein sequence ID" value="USQ75580.1"/>
    <property type="molecule type" value="Genomic_DNA"/>
</dbReference>
<protein>
    <recommendedName>
        <fullName evidence="8">Glutamyl-tRNA(Gln) amidotransferase subunit A</fullName>
        <shortName evidence="8">Glu-ADT subunit A</shortName>
        <ecNumber evidence="8">6.3.5.7</ecNumber>
    </recommendedName>
</protein>
<accession>A0ABY4YFM7</accession>
<evidence type="ECO:0000256" key="5">
    <source>
        <dbReference type="ARBA" id="ARBA00022917"/>
    </source>
</evidence>
<name>A0ABY4YFM7_9MICO</name>
<keyword evidence="4 8" id="KW-0067">ATP-binding</keyword>
<dbReference type="InterPro" id="IPR036928">
    <property type="entry name" value="AS_sf"/>
</dbReference>
<dbReference type="Pfam" id="PF01425">
    <property type="entry name" value="Amidase"/>
    <property type="match status" value="1"/>
</dbReference>
<dbReference type="InterPro" id="IPR000120">
    <property type="entry name" value="Amidase"/>
</dbReference>
<keyword evidence="3 8" id="KW-0547">Nucleotide-binding</keyword>
<comment type="function">
    <text evidence="6 8">Allows the formation of correctly charged Gln-tRNA(Gln) through the transamidation of misacylated Glu-tRNA(Gln) in organisms which lack glutaminyl-tRNA synthetase. The reaction takes place in the presence of glutamine and ATP through an activated gamma-phospho-Glu-tRNA(Gln).</text>
</comment>
<feature type="compositionally biased region" description="Polar residues" evidence="9">
    <location>
        <begin position="506"/>
        <end position="517"/>
    </location>
</feature>
<keyword evidence="2 8" id="KW-0436">Ligase</keyword>
<feature type="domain" description="Amidase" evidence="10">
    <location>
        <begin position="28"/>
        <end position="475"/>
    </location>
</feature>
<feature type="region of interest" description="Disordered" evidence="9">
    <location>
        <begin position="501"/>
        <end position="523"/>
    </location>
</feature>
<feature type="active site" description="Charge relay system" evidence="8">
    <location>
        <position position="83"/>
    </location>
</feature>
<evidence type="ECO:0000256" key="8">
    <source>
        <dbReference type="HAMAP-Rule" id="MF_00120"/>
    </source>
</evidence>
<comment type="similarity">
    <text evidence="1 8">Belongs to the amidase family. GatA subfamily.</text>
</comment>
<feature type="active site" description="Acyl-ester intermediate" evidence="8">
    <location>
        <position position="182"/>
    </location>
</feature>
<keyword evidence="12" id="KW-1185">Reference proteome</keyword>
<dbReference type="RefSeq" id="WP_252620006.1">
    <property type="nucleotide sequence ID" value="NZ_CP099490.1"/>
</dbReference>
<gene>
    <name evidence="8 11" type="primary">gatA</name>
    <name evidence="11" type="ORF">NF557_13300</name>
</gene>
<dbReference type="InterPro" id="IPR020556">
    <property type="entry name" value="Amidase_CS"/>
</dbReference>
<dbReference type="Gene3D" id="3.90.1300.10">
    <property type="entry name" value="Amidase signature (AS) domain"/>
    <property type="match status" value="1"/>
</dbReference>
<comment type="subunit">
    <text evidence="8">Heterotrimer of A, B and C subunits.</text>
</comment>
<dbReference type="PROSITE" id="PS00571">
    <property type="entry name" value="AMIDASES"/>
    <property type="match status" value="1"/>
</dbReference>
<dbReference type="Proteomes" id="UP001056535">
    <property type="component" value="Chromosome"/>
</dbReference>
<evidence type="ECO:0000256" key="3">
    <source>
        <dbReference type="ARBA" id="ARBA00022741"/>
    </source>
</evidence>
<evidence type="ECO:0000256" key="6">
    <source>
        <dbReference type="ARBA" id="ARBA00025295"/>
    </source>
</evidence>
<evidence type="ECO:0000256" key="9">
    <source>
        <dbReference type="SAM" id="MobiDB-lite"/>
    </source>
</evidence>
<evidence type="ECO:0000259" key="10">
    <source>
        <dbReference type="Pfam" id="PF01425"/>
    </source>
</evidence>
<proteinExistence type="inferred from homology"/>
<organism evidence="11 12">
    <name type="scientific">Ornithinimicrobium cryptoxanthini</name>
    <dbReference type="NCBI Taxonomy" id="2934161"/>
    <lineage>
        <taxon>Bacteria</taxon>
        <taxon>Bacillati</taxon>
        <taxon>Actinomycetota</taxon>
        <taxon>Actinomycetes</taxon>
        <taxon>Micrococcales</taxon>
        <taxon>Ornithinimicrobiaceae</taxon>
        <taxon>Ornithinimicrobium</taxon>
    </lineage>
</organism>
<sequence length="523" mass="54187">MSTVTELTRLTAAQMADGLAAADFTSVELTQAHLDRISALNPVLNAFLQVDAEGALATAADVDARRAAGETLPRLAGVPIAVKDIACTQGIPTTAGSRTLQGWVPPYDATIVTRLKEAGLPILGKTNMDEFAMGSSTEHSAYGPTRNPWDLDRIPGGSGGGSAAAVAAFLAPLAIGSDTGGSIRQPAAVTGSVGAKPTYGGVSRYGIIALASSLDQIGPCARTVTDAALLHEVIGGHDPMDSTSIDAPVPAVVEAAANRDLTGLRVGIVTELTGDGYQAGVQARFDESVELLRQAGAEIVEVSCPHFDYAMAAYYLILPSEASSNLARFDAMRYGLRVSPEGVESPSAEQVMGASRDAGFGDEVKRRIILGTYALSSGYYDAYYGQAQKVRTLIARDFEAAFEQADVLISPTAPTTAFRIGDKLEDPMAMYLNDIATIPANLAGIPGLSLPSGVTDEDGLPVGIQILAPATQDQRMYAVGGALEALLAQQWGGSGSVLDRAPEVTTGVTSGNRTGPATSEEAR</sequence>
<evidence type="ECO:0000313" key="11">
    <source>
        <dbReference type="EMBL" id="USQ75580.1"/>
    </source>
</evidence>
<evidence type="ECO:0000256" key="4">
    <source>
        <dbReference type="ARBA" id="ARBA00022840"/>
    </source>
</evidence>
<evidence type="ECO:0000313" key="12">
    <source>
        <dbReference type="Proteomes" id="UP001056535"/>
    </source>
</evidence>
<dbReference type="PANTHER" id="PTHR11895">
    <property type="entry name" value="TRANSAMIDASE"/>
    <property type="match status" value="1"/>
</dbReference>
<feature type="active site" description="Charge relay system" evidence="8">
    <location>
        <position position="158"/>
    </location>
</feature>
<dbReference type="InterPro" id="IPR023631">
    <property type="entry name" value="Amidase_dom"/>
</dbReference>